<dbReference type="EMBL" id="UIGY01000036">
    <property type="protein sequence ID" value="SUZ09006.1"/>
    <property type="molecule type" value="Genomic_DNA"/>
</dbReference>
<protein>
    <submittedName>
        <fullName evidence="2">BgtAc-30820</fullName>
    </submittedName>
</protein>
<sequence length="257" mass="29612">MTQFTDNCEYLAKNPLANNLIVFHDLYTMRGSKFGKLQTQAKRPEANLIAFNTLFFSLLPIALTSKNNDASTQLHDQLISIATKITKDEIDLIRLQSLFNAISEKKNEVDILNIALDFARNPPYRIGLMQRSSRPTCTPSLSKETILRGNDELLSYNTTAPIVELALQNELDGNVITGFNNFWGKFFLDKDWSDQTLRIWECYQRYEIDEIEERERDNGGNPLKAQTTYLSREYSPEEIMKLTQRQKNPKVFTVLEA</sequence>
<dbReference type="EMBL" id="KE375009">
    <property type="protein sequence ID" value="EPQ66078.1"/>
    <property type="molecule type" value="Genomic_DNA"/>
</dbReference>
<reference evidence="2" key="3">
    <citation type="submission" date="2018-07" db="EMBL/GenBank/DDBJ databases">
        <authorList>
            <person name="Quirk P.G."/>
            <person name="Krulwich T.A."/>
        </authorList>
    </citation>
    <scope>NUCLEOTIDE SEQUENCE</scope>
    <source>
        <strain evidence="2">96224</strain>
    </source>
</reference>
<evidence type="ECO:0000313" key="3">
    <source>
        <dbReference type="Proteomes" id="UP000053110"/>
    </source>
</evidence>
<proteinExistence type="predicted"/>
<dbReference type="Proteomes" id="UP000053110">
    <property type="component" value="Unassembled WGS sequence"/>
</dbReference>
<organism evidence="2">
    <name type="scientific">Blumeria graminis f. sp. tritici 96224</name>
    <dbReference type="NCBI Taxonomy" id="1268274"/>
    <lineage>
        <taxon>Eukaryota</taxon>
        <taxon>Fungi</taxon>
        <taxon>Dikarya</taxon>
        <taxon>Ascomycota</taxon>
        <taxon>Pezizomycotina</taxon>
        <taxon>Leotiomycetes</taxon>
        <taxon>Erysiphales</taxon>
        <taxon>Erysiphaceae</taxon>
        <taxon>Blumeria</taxon>
    </lineage>
</organism>
<gene>
    <name evidence="1" type="ORF">BGT96224_Ac30820</name>
    <name evidence="2" type="ORF">BGT96224V2_LOCUS2168</name>
</gene>
<dbReference type="AlphaFoldDB" id="A0A061HL30"/>
<dbReference type="HOGENOM" id="CLU_1081791_0_0_1"/>
<accession>A0A061HL30</accession>
<feature type="non-terminal residue" evidence="2">
    <location>
        <position position="257"/>
    </location>
</feature>
<name>A0A061HL30_BLUGR</name>
<reference evidence="1" key="2">
    <citation type="submission" date="2013-01" db="EMBL/GenBank/DDBJ databases">
        <title>The wheat powdery mildew genome reveals unique evolution of an obligate biotroph.</title>
        <authorList>
            <person name="Oberhaensli S."/>
            <person name="Wicker T."/>
            <person name="Keller B."/>
        </authorList>
    </citation>
    <scope>NUCLEOTIDE SEQUENCE</scope>
    <source>
        <strain evidence="1">96224</strain>
    </source>
</reference>
<reference evidence="3" key="1">
    <citation type="journal article" date="2013" name="Nat. Genet.">
        <title>The wheat powdery mildew genome shows the unique evolution of an obligate biotroph.</title>
        <authorList>
            <person name="Wicker T."/>
            <person name="Oberhaensli S."/>
            <person name="Parlange F."/>
            <person name="Buchmann J.P."/>
            <person name="Shatalina M."/>
            <person name="Roffler S."/>
            <person name="Ben-David R."/>
            <person name="Dolezel J."/>
            <person name="Simkova H."/>
            <person name="Schulze-Lefert P."/>
            <person name="Spanu P.D."/>
            <person name="Bruggmann R."/>
            <person name="Amselem J."/>
            <person name="Quesneville H."/>
            <person name="Ver Loren van Themaat E."/>
            <person name="Paape T."/>
            <person name="Shimizu K.K."/>
            <person name="Keller B."/>
        </authorList>
    </citation>
    <scope>NUCLEOTIDE SEQUENCE [LARGE SCALE GENOMIC DNA]</scope>
    <source>
        <strain evidence="3">96224</strain>
    </source>
</reference>
<evidence type="ECO:0000313" key="1">
    <source>
        <dbReference type="EMBL" id="EPQ66078.1"/>
    </source>
</evidence>
<evidence type="ECO:0000313" key="2">
    <source>
        <dbReference type="EMBL" id="SUZ09006.1"/>
    </source>
</evidence>